<dbReference type="GO" id="GO:0003677">
    <property type="term" value="F:DNA binding"/>
    <property type="evidence" value="ECO:0007669"/>
    <property type="project" value="UniProtKB-KW"/>
</dbReference>
<dbReference type="SMART" id="SM00906">
    <property type="entry name" value="Fungal_trans"/>
    <property type="match status" value="1"/>
</dbReference>
<dbReference type="PROSITE" id="PS00463">
    <property type="entry name" value="ZN2_CY6_FUNGAL_1"/>
    <property type="match status" value="1"/>
</dbReference>
<dbReference type="InterPro" id="IPR036864">
    <property type="entry name" value="Zn2-C6_fun-type_DNA-bd_sf"/>
</dbReference>
<gene>
    <name evidence="9" type="ORF">BO78DRAFT_426853</name>
</gene>
<feature type="region of interest" description="Disordered" evidence="7">
    <location>
        <begin position="81"/>
        <end position="121"/>
    </location>
</feature>
<evidence type="ECO:0000256" key="7">
    <source>
        <dbReference type="SAM" id="MobiDB-lite"/>
    </source>
</evidence>
<feature type="compositionally biased region" description="Polar residues" evidence="7">
    <location>
        <begin position="91"/>
        <end position="113"/>
    </location>
</feature>
<dbReference type="PROSITE" id="PS50048">
    <property type="entry name" value="ZN2_CY6_FUNGAL_2"/>
    <property type="match status" value="1"/>
</dbReference>
<reference evidence="9 10" key="1">
    <citation type="submission" date="2018-02" db="EMBL/GenBank/DDBJ databases">
        <title>The genomes of Aspergillus section Nigri reveals drivers in fungal speciation.</title>
        <authorList>
            <consortium name="DOE Joint Genome Institute"/>
            <person name="Vesth T.C."/>
            <person name="Nybo J."/>
            <person name="Theobald S."/>
            <person name="Brandl J."/>
            <person name="Frisvad J.C."/>
            <person name="Nielsen K.F."/>
            <person name="Lyhne E.K."/>
            <person name="Kogle M.E."/>
            <person name="Kuo A."/>
            <person name="Riley R."/>
            <person name="Clum A."/>
            <person name="Nolan M."/>
            <person name="Lipzen A."/>
            <person name="Salamov A."/>
            <person name="Henrissat B."/>
            <person name="Wiebenga A."/>
            <person name="De vries R.P."/>
            <person name="Grigoriev I.V."/>
            <person name="Mortensen U.H."/>
            <person name="Andersen M.R."/>
            <person name="Baker S.E."/>
        </authorList>
    </citation>
    <scope>NUCLEOTIDE SEQUENCE [LARGE SCALE GENOMIC DNA]</scope>
    <source>
        <strain evidence="9 10">CBS 121057</strain>
    </source>
</reference>
<keyword evidence="4" id="KW-0238">DNA-binding</keyword>
<evidence type="ECO:0000256" key="6">
    <source>
        <dbReference type="ARBA" id="ARBA00023242"/>
    </source>
</evidence>
<dbReference type="SMART" id="SM00066">
    <property type="entry name" value="GAL4"/>
    <property type="match status" value="1"/>
</dbReference>
<evidence type="ECO:0000256" key="3">
    <source>
        <dbReference type="ARBA" id="ARBA00023015"/>
    </source>
</evidence>
<protein>
    <recommendedName>
        <fullName evidence="8">Zn(2)-C6 fungal-type domain-containing protein</fullName>
    </recommendedName>
</protein>
<keyword evidence="10" id="KW-1185">Reference proteome</keyword>
<evidence type="ECO:0000256" key="2">
    <source>
        <dbReference type="ARBA" id="ARBA00022723"/>
    </source>
</evidence>
<dbReference type="InterPro" id="IPR050987">
    <property type="entry name" value="AtrR-like"/>
</dbReference>
<dbReference type="STRING" id="1448318.A0A319ERC0"/>
<dbReference type="Gene3D" id="4.10.240.10">
    <property type="entry name" value="Zn(2)-C6 fungal-type DNA-binding domain"/>
    <property type="match status" value="1"/>
</dbReference>
<dbReference type="VEuPathDB" id="FungiDB:BO78DRAFT_426853"/>
<dbReference type="GO" id="GO:0000981">
    <property type="term" value="F:DNA-binding transcription factor activity, RNA polymerase II-specific"/>
    <property type="evidence" value="ECO:0007669"/>
    <property type="project" value="InterPro"/>
</dbReference>
<evidence type="ECO:0000259" key="8">
    <source>
        <dbReference type="PROSITE" id="PS50048"/>
    </source>
</evidence>
<dbReference type="GO" id="GO:0009893">
    <property type="term" value="P:positive regulation of metabolic process"/>
    <property type="evidence" value="ECO:0007669"/>
    <property type="project" value="UniProtKB-ARBA"/>
</dbReference>
<dbReference type="Proteomes" id="UP000248423">
    <property type="component" value="Unassembled WGS sequence"/>
</dbReference>
<proteinExistence type="predicted"/>
<dbReference type="InterPro" id="IPR007219">
    <property type="entry name" value="XnlR_reg_dom"/>
</dbReference>
<dbReference type="GO" id="GO:0006351">
    <property type="term" value="P:DNA-templated transcription"/>
    <property type="evidence" value="ECO:0007669"/>
    <property type="project" value="InterPro"/>
</dbReference>
<organism evidence="9 10">
    <name type="scientific">Aspergillus sclerotiicarbonarius (strain CBS 121057 / IBT 28362)</name>
    <dbReference type="NCBI Taxonomy" id="1448318"/>
    <lineage>
        <taxon>Eukaryota</taxon>
        <taxon>Fungi</taxon>
        <taxon>Dikarya</taxon>
        <taxon>Ascomycota</taxon>
        <taxon>Pezizomycotina</taxon>
        <taxon>Eurotiomycetes</taxon>
        <taxon>Eurotiomycetidae</taxon>
        <taxon>Eurotiales</taxon>
        <taxon>Aspergillaceae</taxon>
        <taxon>Aspergillus</taxon>
        <taxon>Aspergillus subgen. Circumdati</taxon>
    </lineage>
</organism>
<dbReference type="CDD" id="cd12148">
    <property type="entry name" value="fungal_TF_MHR"/>
    <property type="match status" value="1"/>
</dbReference>
<accession>A0A319ERC0</accession>
<evidence type="ECO:0000256" key="5">
    <source>
        <dbReference type="ARBA" id="ARBA00023163"/>
    </source>
</evidence>
<dbReference type="AlphaFoldDB" id="A0A319ERC0"/>
<evidence type="ECO:0000313" key="9">
    <source>
        <dbReference type="EMBL" id="PYI10265.1"/>
    </source>
</evidence>
<sequence>MPPIRRQRPKACDSCWHRKIRCDDRRGRCRNCETYNVDCKTTRSDGSVFQRPPVDWPEYAQNLTHLVTPVTEPLSNRPMPFALHSAAGHDNSPSPTSPAIVNQPLVPQQSPRSPQDPAGTPLVTSPLVFGLSNHNLQGVVTIESAPAPQRSKYTGKISTQVLAKSAEELFQDEDIRIRVMKFFCPLMSFAEDIPMPGATYCPVVEKSIADPYVYAYFTSVNCLFPILSRSQFLAEYEDFYRTRQSTDAAFVCCYYMVLALGARGSMTSAAPTEFFQLAWELYNRIVSTPYLQSVQALLLMALELINCNKDGQAILAVGTAVRIAQSLGLHRGISAHKQPYERGFVEKEYHLRASVWWVCYCLDKKLSFEVGRPSAINDIECDVDPPGDMPPTPLFCKSVTQDEDTALVEEIGALDELLLTWKESLPQALRFDDQLAGVHSQTKSMGCVLLHCIYYNAMLVIHRAALFDMAPLQPLQQSQPRLVAADVVCLNSARALARIVNDLASSPYSWPIIRSTTPYLLNVLFTLYVGVMRNPRQWTSEADVALLNTLRHCFSKASDNHIALSSFDKLLGSMLNAISIAQRRHPPQPANSSIPTRLAHPDTRDLYGAEAQGQEIHPDFDFRFVDFFGLSGSPDPLESMQLWPMHETMESM</sequence>
<dbReference type="InterPro" id="IPR001138">
    <property type="entry name" value="Zn2Cys6_DnaBD"/>
</dbReference>
<evidence type="ECO:0000256" key="1">
    <source>
        <dbReference type="ARBA" id="ARBA00004123"/>
    </source>
</evidence>
<dbReference type="OrthoDB" id="6486656at2759"/>
<dbReference type="GO" id="GO:0008270">
    <property type="term" value="F:zinc ion binding"/>
    <property type="evidence" value="ECO:0007669"/>
    <property type="project" value="InterPro"/>
</dbReference>
<keyword evidence="6" id="KW-0539">Nucleus</keyword>
<dbReference type="Pfam" id="PF04082">
    <property type="entry name" value="Fungal_trans"/>
    <property type="match status" value="1"/>
</dbReference>
<dbReference type="PANTHER" id="PTHR46910">
    <property type="entry name" value="TRANSCRIPTION FACTOR PDR1"/>
    <property type="match status" value="1"/>
</dbReference>
<name>A0A319ERC0_ASPSB</name>
<dbReference type="Pfam" id="PF00172">
    <property type="entry name" value="Zn_clus"/>
    <property type="match status" value="1"/>
</dbReference>
<dbReference type="GO" id="GO:0005634">
    <property type="term" value="C:nucleus"/>
    <property type="evidence" value="ECO:0007669"/>
    <property type="project" value="UniProtKB-SubCell"/>
</dbReference>
<keyword evidence="2" id="KW-0479">Metal-binding</keyword>
<keyword evidence="3" id="KW-0805">Transcription regulation</keyword>
<keyword evidence="5" id="KW-0804">Transcription</keyword>
<feature type="domain" description="Zn(2)-C6 fungal-type" evidence="8">
    <location>
        <begin position="11"/>
        <end position="41"/>
    </location>
</feature>
<dbReference type="SUPFAM" id="SSF57701">
    <property type="entry name" value="Zn2/Cys6 DNA-binding domain"/>
    <property type="match status" value="1"/>
</dbReference>
<dbReference type="EMBL" id="KZ826323">
    <property type="protein sequence ID" value="PYI10265.1"/>
    <property type="molecule type" value="Genomic_DNA"/>
</dbReference>
<comment type="subcellular location">
    <subcellularLocation>
        <location evidence="1">Nucleus</location>
    </subcellularLocation>
</comment>
<dbReference type="PANTHER" id="PTHR46910:SF37">
    <property type="entry name" value="ZN(II)2CYS6 TRANSCRIPTION FACTOR (EUROFUNG)"/>
    <property type="match status" value="1"/>
</dbReference>
<evidence type="ECO:0000313" key="10">
    <source>
        <dbReference type="Proteomes" id="UP000248423"/>
    </source>
</evidence>
<evidence type="ECO:0000256" key="4">
    <source>
        <dbReference type="ARBA" id="ARBA00023125"/>
    </source>
</evidence>